<reference evidence="2" key="1">
    <citation type="journal article" date="2019" name="Int. J. Syst. Evol. Microbiol.">
        <title>The Global Catalogue of Microorganisms (GCM) 10K type strain sequencing project: providing services to taxonomists for standard genome sequencing and annotation.</title>
        <authorList>
            <consortium name="The Broad Institute Genomics Platform"/>
            <consortium name="The Broad Institute Genome Sequencing Center for Infectious Disease"/>
            <person name="Wu L."/>
            <person name="Ma J."/>
        </authorList>
    </citation>
    <scope>NUCLEOTIDE SEQUENCE [LARGE SCALE GENOMIC DNA]</scope>
    <source>
        <strain evidence="2">CCUG 63369</strain>
    </source>
</reference>
<name>A0ABW3B9U7_9ACTN</name>
<dbReference type="SUPFAM" id="SSF52266">
    <property type="entry name" value="SGNH hydrolase"/>
    <property type="match status" value="1"/>
</dbReference>
<sequence length="332" mass="36467">MPHTPRRDALLPHMTSYDEAFSDSGEINWVPYTVFFHPRNHSSPVVNTDRLGFRYSTDAHGKPVSLADYGGAGPVNLLAGSSTAFGIGASSDAATLASLLSEAGPTWLNFGGRSFNAIQEYLLLALHQHLLPSVGEIVLLSGFNNLGLARQPASTLGEHGTFFMRGRYERLREQAPTLASVLLRGQRPDRGEPDPATLPLDEQIEFAVQTTGRALELWTVLARHLGARLTFVLQPLANWVRETPCPEEAKIFSELDEVGGFTETYGDILSVDAHTRYSRGLERIADDLGIRYVDSAPIFAGSLKPDDWAYVDRIHLTDEGHRRFADLLSAAI</sequence>
<proteinExistence type="predicted"/>
<comment type="caution">
    <text evidence="1">The sequence shown here is derived from an EMBL/GenBank/DDBJ whole genome shotgun (WGS) entry which is preliminary data.</text>
</comment>
<accession>A0ABW3B9U7</accession>
<protein>
    <submittedName>
        <fullName evidence="1">SGNH/GDSL hydrolase family protein</fullName>
    </submittedName>
</protein>
<evidence type="ECO:0000313" key="2">
    <source>
        <dbReference type="Proteomes" id="UP001596956"/>
    </source>
</evidence>
<dbReference type="EMBL" id="JBHTHR010000010">
    <property type="protein sequence ID" value="MFD0799920.1"/>
    <property type="molecule type" value="Genomic_DNA"/>
</dbReference>
<dbReference type="GO" id="GO:0016787">
    <property type="term" value="F:hydrolase activity"/>
    <property type="evidence" value="ECO:0007669"/>
    <property type="project" value="UniProtKB-KW"/>
</dbReference>
<keyword evidence="2" id="KW-1185">Reference proteome</keyword>
<keyword evidence="1" id="KW-0378">Hydrolase</keyword>
<dbReference type="InterPro" id="IPR036514">
    <property type="entry name" value="SGNH_hydro_sf"/>
</dbReference>
<dbReference type="Proteomes" id="UP001596956">
    <property type="component" value="Unassembled WGS sequence"/>
</dbReference>
<evidence type="ECO:0000313" key="1">
    <source>
        <dbReference type="EMBL" id="MFD0799920.1"/>
    </source>
</evidence>
<dbReference type="Gene3D" id="3.40.50.1110">
    <property type="entry name" value="SGNH hydrolase"/>
    <property type="match status" value="1"/>
</dbReference>
<organism evidence="1 2">
    <name type="scientific">Streptomonospora algeriensis</name>
    <dbReference type="NCBI Taxonomy" id="995084"/>
    <lineage>
        <taxon>Bacteria</taxon>
        <taxon>Bacillati</taxon>
        <taxon>Actinomycetota</taxon>
        <taxon>Actinomycetes</taxon>
        <taxon>Streptosporangiales</taxon>
        <taxon>Nocardiopsidaceae</taxon>
        <taxon>Streptomonospora</taxon>
    </lineage>
</organism>
<gene>
    <name evidence="1" type="ORF">ACFQZU_01105</name>
</gene>